<dbReference type="PANTHER" id="PTHR22807">
    <property type="entry name" value="NOP2 YEAST -RELATED NOL1/NOP2/FMU SUN DOMAIN-CONTAINING"/>
    <property type="match status" value="1"/>
</dbReference>
<dbReference type="CDD" id="cd02440">
    <property type="entry name" value="AdoMet_MTases"/>
    <property type="match status" value="1"/>
</dbReference>
<dbReference type="InterPro" id="IPR001678">
    <property type="entry name" value="MeTrfase_RsmB-F_NOP2_dom"/>
</dbReference>
<accession>A0A517ZP08</accession>
<dbReference type="Pfam" id="PF22458">
    <property type="entry name" value="RsmF-B_ferredox"/>
    <property type="match status" value="1"/>
</dbReference>
<dbReference type="GO" id="GO:0001510">
    <property type="term" value="P:RNA methylation"/>
    <property type="evidence" value="ECO:0007669"/>
    <property type="project" value="InterPro"/>
</dbReference>
<evidence type="ECO:0000256" key="2">
    <source>
        <dbReference type="ARBA" id="ARBA00022679"/>
    </source>
</evidence>
<sequence length="464" mass="51003">MTTNLQNSPLDFSNIQTARGLSYRVLCAGLDGTQFASRLLEDALGMGDVSGQDRRLATELTYGVVRRERTLDAIIETFVSRGRASVEPELWCLLRLGAYQLIFLTGVPTHAAVNETVALAGSVGRARWTGFANGVLRSMTRALTGEPVNEPGRRAVPLRDGDYLGFDRDLFADPHEQPAEYFAAAFGFGDWAAQRWLERFGFERLLKMGFWFNAAALPCLRVNLLRVDREVLLEDLSAAGVSATEGTLPESVRLGEMARITELPGFRQGWFTVQDESAMAAARLLNPAPGTRVWDMCAAPGGKTTHMAEIMQNQGTLLASDIEFRRIMNVEQTRDRLGLSVISTRTIYPDSRNLPDGPFDSILVDAPCSNSGVLGKRPEARHRVTAENVAELTELQARLLGAALDRLVPGGRLVYSTCSIEPEENRELVLSVLAGRNDVELLEEQEHIPGEPVDGGYQALLQRT</sequence>
<keyword evidence="3 5" id="KW-0949">S-adenosyl-L-methionine</keyword>
<keyword evidence="2 5" id="KW-0808">Transferase</keyword>
<name>A0A517ZP08_9PLAN</name>
<feature type="binding site" evidence="5">
    <location>
        <position position="365"/>
    </location>
    <ligand>
        <name>S-adenosyl-L-methionine</name>
        <dbReference type="ChEBI" id="CHEBI:59789"/>
    </ligand>
</feature>
<dbReference type="EC" id="2.1.1.176" evidence="7"/>
<dbReference type="Proteomes" id="UP000319383">
    <property type="component" value="Chromosome"/>
</dbReference>
<dbReference type="GO" id="GO:0008173">
    <property type="term" value="F:RNA methyltransferase activity"/>
    <property type="evidence" value="ECO:0007669"/>
    <property type="project" value="InterPro"/>
</dbReference>
<keyword evidence="1 5" id="KW-0489">Methyltransferase</keyword>
<reference evidence="7 8" key="1">
    <citation type="submission" date="2019-02" db="EMBL/GenBank/DDBJ databases">
        <title>Deep-cultivation of Planctomycetes and their phenomic and genomic characterization uncovers novel biology.</title>
        <authorList>
            <person name="Wiegand S."/>
            <person name="Jogler M."/>
            <person name="Boedeker C."/>
            <person name="Pinto D."/>
            <person name="Vollmers J."/>
            <person name="Rivas-Marin E."/>
            <person name="Kohn T."/>
            <person name="Peeters S.H."/>
            <person name="Heuer A."/>
            <person name="Rast P."/>
            <person name="Oberbeckmann S."/>
            <person name="Bunk B."/>
            <person name="Jeske O."/>
            <person name="Meyerdierks A."/>
            <person name="Storesund J.E."/>
            <person name="Kallscheuer N."/>
            <person name="Luecker S."/>
            <person name="Lage O.M."/>
            <person name="Pohl T."/>
            <person name="Merkel B.J."/>
            <person name="Hornburger P."/>
            <person name="Mueller R.-W."/>
            <person name="Bruemmer F."/>
            <person name="Labrenz M."/>
            <person name="Spormann A.M."/>
            <person name="Op den Camp H."/>
            <person name="Overmann J."/>
            <person name="Amann R."/>
            <person name="Jetten M.S.M."/>
            <person name="Mascher T."/>
            <person name="Medema M.H."/>
            <person name="Devos D.P."/>
            <person name="Kaster A.-K."/>
            <person name="Ovreas L."/>
            <person name="Rohde M."/>
            <person name="Galperin M.Y."/>
            <person name="Jogler C."/>
        </authorList>
    </citation>
    <scope>NUCLEOTIDE SEQUENCE [LARGE SCALE GENOMIC DNA]</scope>
    <source>
        <strain evidence="7 8">Mal52</strain>
    </source>
</reference>
<dbReference type="SUPFAM" id="SSF48013">
    <property type="entry name" value="NusB-like"/>
    <property type="match status" value="1"/>
</dbReference>
<protein>
    <submittedName>
        <fullName evidence="7">Ribosomal RNA small subunit methyltransferase B</fullName>
        <ecNumber evidence="7">2.1.1.176</ecNumber>
    </submittedName>
</protein>
<dbReference type="Pfam" id="PF01029">
    <property type="entry name" value="NusB"/>
    <property type="match status" value="1"/>
</dbReference>
<feature type="active site" description="Nucleophile" evidence="5">
    <location>
        <position position="418"/>
    </location>
</feature>
<dbReference type="GO" id="GO:0003723">
    <property type="term" value="F:RNA binding"/>
    <property type="evidence" value="ECO:0007669"/>
    <property type="project" value="UniProtKB-UniRule"/>
</dbReference>
<dbReference type="InterPro" id="IPR006027">
    <property type="entry name" value="NusB_RsmB_TIM44"/>
</dbReference>
<dbReference type="InterPro" id="IPR035926">
    <property type="entry name" value="NusB-like_sf"/>
</dbReference>
<proteinExistence type="inferred from homology"/>
<evidence type="ECO:0000256" key="3">
    <source>
        <dbReference type="ARBA" id="ARBA00022691"/>
    </source>
</evidence>
<dbReference type="GO" id="GO:0006355">
    <property type="term" value="P:regulation of DNA-templated transcription"/>
    <property type="evidence" value="ECO:0007669"/>
    <property type="project" value="InterPro"/>
</dbReference>
<evidence type="ECO:0000313" key="8">
    <source>
        <dbReference type="Proteomes" id="UP000319383"/>
    </source>
</evidence>
<evidence type="ECO:0000256" key="5">
    <source>
        <dbReference type="PROSITE-ProRule" id="PRU01023"/>
    </source>
</evidence>
<evidence type="ECO:0000259" key="6">
    <source>
        <dbReference type="PROSITE" id="PS51686"/>
    </source>
</evidence>
<evidence type="ECO:0000256" key="4">
    <source>
        <dbReference type="ARBA" id="ARBA00022884"/>
    </source>
</evidence>
<dbReference type="PROSITE" id="PS51686">
    <property type="entry name" value="SAM_MT_RSMB_NOP"/>
    <property type="match status" value="1"/>
</dbReference>
<dbReference type="InterPro" id="IPR029063">
    <property type="entry name" value="SAM-dependent_MTases_sf"/>
</dbReference>
<comment type="caution">
    <text evidence="5">Lacks conserved residue(s) required for the propagation of feature annotation.</text>
</comment>
<dbReference type="InterPro" id="IPR023267">
    <property type="entry name" value="RCMT"/>
</dbReference>
<dbReference type="AlphaFoldDB" id="A0A517ZP08"/>
<evidence type="ECO:0000256" key="1">
    <source>
        <dbReference type="ARBA" id="ARBA00022603"/>
    </source>
</evidence>
<dbReference type="PRINTS" id="PR02008">
    <property type="entry name" value="RCMTFAMILY"/>
</dbReference>
<comment type="similarity">
    <text evidence="5">Belongs to the class I-like SAM-binding methyltransferase superfamily. RsmB/NOP family.</text>
</comment>
<dbReference type="Gene3D" id="3.30.70.1170">
    <property type="entry name" value="Sun protein, domain 3"/>
    <property type="match status" value="1"/>
</dbReference>
<dbReference type="RefSeq" id="WP_145376610.1">
    <property type="nucleotide sequence ID" value="NZ_CP036276.1"/>
</dbReference>
<dbReference type="Gene3D" id="3.40.50.150">
    <property type="entry name" value="Vaccinia Virus protein VP39"/>
    <property type="match status" value="1"/>
</dbReference>
<dbReference type="Gene3D" id="1.10.940.10">
    <property type="entry name" value="NusB-like"/>
    <property type="match status" value="1"/>
</dbReference>
<dbReference type="Pfam" id="PF01189">
    <property type="entry name" value="Methyltr_RsmB-F"/>
    <property type="match status" value="1"/>
</dbReference>
<feature type="binding site" evidence="5">
    <location>
        <position position="321"/>
    </location>
    <ligand>
        <name>S-adenosyl-L-methionine</name>
        <dbReference type="ChEBI" id="CHEBI:59789"/>
    </ligand>
</feature>
<dbReference type="InterPro" id="IPR049560">
    <property type="entry name" value="MeTrfase_RsmB-F_NOP2_cat"/>
</dbReference>
<dbReference type="SUPFAM" id="SSF53335">
    <property type="entry name" value="S-adenosyl-L-methionine-dependent methyltransferases"/>
    <property type="match status" value="1"/>
</dbReference>
<dbReference type="PANTHER" id="PTHR22807:SF61">
    <property type="entry name" value="NOL1_NOP2_SUN FAMILY PROTEIN _ ANTITERMINATION NUSB DOMAIN-CONTAINING PROTEIN"/>
    <property type="match status" value="1"/>
</dbReference>
<dbReference type="EMBL" id="CP036276">
    <property type="protein sequence ID" value="QDU44216.1"/>
    <property type="molecule type" value="Genomic_DNA"/>
</dbReference>
<dbReference type="KEGG" id="sdyn:Mal52_26940"/>
<gene>
    <name evidence="7" type="primary">rsmB</name>
    <name evidence="7" type="ORF">Mal52_26940</name>
</gene>
<feature type="domain" description="SAM-dependent MTase RsmB/NOP-type" evidence="6">
    <location>
        <begin position="208"/>
        <end position="464"/>
    </location>
</feature>
<evidence type="ECO:0000313" key="7">
    <source>
        <dbReference type="EMBL" id="QDU44216.1"/>
    </source>
</evidence>
<dbReference type="InterPro" id="IPR054728">
    <property type="entry name" value="RsmB-like_ferredoxin"/>
</dbReference>
<organism evidence="7 8">
    <name type="scientific">Symmachiella dynata</name>
    <dbReference type="NCBI Taxonomy" id="2527995"/>
    <lineage>
        <taxon>Bacteria</taxon>
        <taxon>Pseudomonadati</taxon>
        <taxon>Planctomycetota</taxon>
        <taxon>Planctomycetia</taxon>
        <taxon>Planctomycetales</taxon>
        <taxon>Planctomycetaceae</taxon>
        <taxon>Symmachiella</taxon>
    </lineage>
</organism>
<keyword evidence="4 5" id="KW-0694">RNA-binding</keyword>
<feature type="binding site" evidence="5">
    <location>
        <begin position="297"/>
        <end position="303"/>
    </location>
    <ligand>
        <name>S-adenosyl-L-methionine</name>
        <dbReference type="ChEBI" id="CHEBI:59789"/>
    </ligand>
</feature>
<keyword evidence="8" id="KW-1185">Reference proteome</keyword>